<evidence type="ECO:0000256" key="10">
    <source>
        <dbReference type="ARBA" id="ARBA00022777"/>
    </source>
</evidence>
<evidence type="ECO:0000256" key="2">
    <source>
        <dbReference type="ARBA" id="ARBA00004496"/>
    </source>
</evidence>
<evidence type="ECO:0000256" key="5">
    <source>
        <dbReference type="ARBA" id="ARBA00012102"/>
    </source>
</evidence>
<dbReference type="GO" id="GO:0005524">
    <property type="term" value="F:ATP binding"/>
    <property type="evidence" value="ECO:0007669"/>
    <property type="project" value="UniProtKB-UniRule"/>
</dbReference>
<proteinExistence type="inferred from homology"/>
<keyword evidence="18" id="KW-1185">Reference proteome</keyword>
<dbReference type="GO" id="GO:0005737">
    <property type="term" value="C:cytoplasm"/>
    <property type="evidence" value="ECO:0007669"/>
    <property type="project" value="UniProtKB-SubCell"/>
</dbReference>
<dbReference type="NCBIfam" id="TIGR00554">
    <property type="entry name" value="panK_bact"/>
    <property type="match status" value="1"/>
</dbReference>
<dbReference type="InterPro" id="IPR027417">
    <property type="entry name" value="P-loop_NTPase"/>
</dbReference>
<dbReference type="OrthoDB" id="1550976at2"/>
<keyword evidence="10 14" id="KW-0418">Kinase</keyword>
<dbReference type="InterPro" id="IPR006083">
    <property type="entry name" value="PRK/URK"/>
</dbReference>
<dbReference type="Proteomes" id="UP000028123">
    <property type="component" value="Unassembled WGS sequence"/>
</dbReference>
<dbReference type="eggNOG" id="COG1072">
    <property type="taxonomic scope" value="Bacteria"/>
</dbReference>
<dbReference type="AlphaFoldDB" id="A0A081P845"/>
<dbReference type="Pfam" id="PF00485">
    <property type="entry name" value="PRK"/>
    <property type="match status" value="1"/>
</dbReference>
<evidence type="ECO:0000256" key="8">
    <source>
        <dbReference type="ARBA" id="ARBA00022679"/>
    </source>
</evidence>
<comment type="subcellular location">
    <subcellularLocation>
        <location evidence="2 14 15">Cytoplasm</location>
    </subcellularLocation>
</comment>
<feature type="binding site" evidence="14">
    <location>
        <begin position="90"/>
        <end position="97"/>
    </location>
    <ligand>
        <name>ATP</name>
        <dbReference type="ChEBI" id="CHEBI:30616"/>
    </ligand>
</feature>
<dbReference type="GO" id="GO:0015937">
    <property type="term" value="P:coenzyme A biosynthetic process"/>
    <property type="evidence" value="ECO:0007669"/>
    <property type="project" value="UniProtKB-UniRule"/>
</dbReference>
<dbReference type="RefSeq" id="WP_036678143.1">
    <property type="nucleotide sequence ID" value="NZ_JNVM01000005.1"/>
</dbReference>
<gene>
    <name evidence="14" type="primary">coaA</name>
    <name evidence="17" type="ORF">ET33_29420</name>
</gene>
<dbReference type="EMBL" id="JNVM01000005">
    <property type="protein sequence ID" value="KEQ26868.1"/>
    <property type="molecule type" value="Genomic_DNA"/>
</dbReference>
<evidence type="ECO:0000256" key="14">
    <source>
        <dbReference type="HAMAP-Rule" id="MF_00215"/>
    </source>
</evidence>
<comment type="pathway">
    <text evidence="3 14 15">Cofactor biosynthesis; coenzyme A biosynthesis; CoA from (R)-pantothenate: step 1/5.</text>
</comment>
<evidence type="ECO:0000256" key="9">
    <source>
        <dbReference type="ARBA" id="ARBA00022741"/>
    </source>
</evidence>
<evidence type="ECO:0000259" key="16">
    <source>
        <dbReference type="Pfam" id="PF00485"/>
    </source>
</evidence>
<dbReference type="HAMAP" id="MF_00215">
    <property type="entry name" value="Pantothen_kinase_1"/>
    <property type="match status" value="1"/>
</dbReference>
<protein>
    <recommendedName>
        <fullName evidence="6 14">Pantothenate kinase</fullName>
        <ecNumber evidence="5 14">2.7.1.33</ecNumber>
    </recommendedName>
    <alternativeName>
        <fullName evidence="13 14">Pantothenic acid kinase</fullName>
    </alternativeName>
</protein>
<sequence length="306" mass="35244">MNPYSLYYEFDRQAWSGLPATAPLRITMEEFEQLKGLNDKVPFREVEEIYLPLTRFLDLLVENARTLHRTSASFLQNGAEPVPFIIGIAGSVAVGKSTTARLLQLLLSRCSEYRNVELITTDGFLFPNRVLEERGLMKRKGFPESYDIKKLLRFIRDIKAGKPVVHAPVYSHLSYDIVPDEVETIRQPDILIVEGINVLQVGKQSQVFVSDFFDYSIYVDAKEEDIEQWYVERFRMLRETAFLNPKSYFHRFAELHGEELVTTASGIWKDINAVNLHENILPTKGRAKMILEKGASHAVQRVFVRK</sequence>
<evidence type="ECO:0000256" key="13">
    <source>
        <dbReference type="ARBA" id="ARBA00032866"/>
    </source>
</evidence>
<dbReference type="EC" id="2.7.1.33" evidence="5 14"/>
<comment type="similarity">
    <text evidence="4 14 15">Belongs to the prokaryotic pantothenate kinase family.</text>
</comment>
<reference evidence="17 18" key="1">
    <citation type="submission" date="2014-06" db="EMBL/GenBank/DDBJ databases">
        <title>Draft genome sequence of Paenibacillus sp. MSt1.</title>
        <authorList>
            <person name="Aw Y.K."/>
            <person name="Ong K.S."/>
            <person name="Gan H.M."/>
            <person name="Lee S.M."/>
        </authorList>
    </citation>
    <scope>NUCLEOTIDE SEQUENCE [LARGE SCALE GENOMIC DNA]</scope>
    <source>
        <strain evidence="17 18">MSt1</strain>
    </source>
</reference>
<comment type="caution">
    <text evidence="17">The sequence shown here is derived from an EMBL/GenBank/DDBJ whole genome shotgun (WGS) entry which is preliminary data.</text>
</comment>
<dbReference type="PIRSF" id="PIRSF000545">
    <property type="entry name" value="Pantothenate_kin"/>
    <property type="match status" value="1"/>
</dbReference>
<dbReference type="GO" id="GO:0004594">
    <property type="term" value="F:pantothenate kinase activity"/>
    <property type="evidence" value="ECO:0007669"/>
    <property type="project" value="UniProtKB-UniRule"/>
</dbReference>
<dbReference type="Gene3D" id="3.40.50.300">
    <property type="entry name" value="P-loop containing nucleotide triphosphate hydrolases"/>
    <property type="match status" value="1"/>
</dbReference>
<evidence type="ECO:0000256" key="6">
    <source>
        <dbReference type="ARBA" id="ARBA00015080"/>
    </source>
</evidence>
<evidence type="ECO:0000256" key="3">
    <source>
        <dbReference type="ARBA" id="ARBA00005225"/>
    </source>
</evidence>
<evidence type="ECO:0000256" key="7">
    <source>
        <dbReference type="ARBA" id="ARBA00022490"/>
    </source>
</evidence>
<organism evidence="17 18">
    <name type="scientific">Paenibacillus tyrfis</name>
    <dbReference type="NCBI Taxonomy" id="1501230"/>
    <lineage>
        <taxon>Bacteria</taxon>
        <taxon>Bacillati</taxon>
        <taxon>Bacillota</taxon>
        <taxon>Bacilli</taxon>
        <taxon>Bacillales</taxon>
        <taxon>Paenibacillaceae</taxon>
        <taxon>Paenibacillus</taxon>
    </lineage>
</organism>
<evidence type="ECO:0000256" key="15">
    <source>
        <dbReference type="RuleBase" id="RU003530"/>
    </source>
</evidence>
<keyword evidence="7 14" id="KW-0963">Cytoplasm</keyword>
<accession>A0A081P845</accession>
<dbReference type="SUPFAM" id="SSF52540">
    <property type="entry name" value="P-loop containing nucleoside triphosphate hydrolases"/>
    <property type="match status" value="1"/>
</dbReference>
<dbReference type="InterPro" id="IPR004566">
    <property type="entry name" value="PanK"/>
</dbReference>
<keyword evidence="8 14" id="KW-0808">Transferase</keyword>
<evidence type="ECO:0000256" key="11">
    <source>
        <dbReference type="ARBA" id="ARBA00022840"/>
    </source>
</evidence>
<feature type="domain" description="Phosphoribulokinase/uridine kinase" evidence="16">
    <location>
        <begin position="85"/>
        <end position="224"/>
    </location>
</feature>
<keyword evidence="9 14" id="KW-0547">Nucleotide-binding</keyword>
<dbReference type="UniPathway" id="UPA00241">
    <property type="reaction ID" value="UER00352"/>
</dbReference>
<evidence type="ECO:0000313" key="17">
    <source>
        <dbReference type="EMBL" id="KEQ26868.1"/>
    </source>
</evidence>
<keyword evidence="12 14" id="KW-0173">Coenzyme A biosynthesis</keyword>
<evidence type="ECO:0000256" key="1">
    <source>
        <dbReference type="ARBA" id="ARBA00001206"/>
    </source>
</evidence>
<evidence type="ECO:0000313" key="18">
    <source>
        <dbReference type="Proteomes" id="UP000028123"/>
    </source>
</evidence>
<name>A0A081P845_9BACL</name>
<dbReference type="CDD" id="cd02025">
    <property type="entry name" value="PanK"/>
    <property type="match status" value="1"/>
</dbReference>
<comment type="catalytic activity">
    <reaction evidence="1 14 15">
        <text>(R)-pantothenate + ATP = (R)-4'-phosphopantothenate + ADP + H(+)</text>
        <dbReference type="Rhea" id="RHEA:16373"/>
        <dbReference type="ChEBI" id="CHEBI:10986"/>
        <dbReference type="ChEBI" id="CHEBI:15378"/>
        <dbReference type="ChEBI" id="CHEBI:29032"/>
        <dbReference type="ChEBI" id="CHEBI:30616"/>
        <dbReference type="ChEBI" id="CHEBI:456216"/>
        <dbReference type="EC" id="2.7.1.33"/>
    </reaction>
</comment>
<dbReference type="PANTHER" id="PTHR10285">
    <property type="entry name" value="URIDINE KINASE"/>
    <property type="match status" value="1"/>
</dbReference>
<keyword evidence="11 14" id="KW-0067">ATP-binding</keyword>
<evidence type="ECO:0000256" key="12">
    <source>
        <dbReference type="ARBA" id="ARBA00022993"/>
    </source>
</evidence>
<evidence type="ECO:0000256" key="4">
    <source>
        <dbReference type="ARBA" id="ARBA00006087"/>
    </source>
</evidence>